<sequence length="199" mass="21414">MNNFKDINKLLNNVEALIPQIVGAIVALTALIGTVAGLAENGSSVNPSNGDSGAVAPSNPGSTPKLAKEKLLIPGSRDGITYNDVDYGVEVKAGDKVYTNSARSGQCYGHNGCYVERKLNSEFRKATFTAVWDENVVNDEVKEGEIKIYVNGNLNQSKIVKKDAAVKFEVPVSKIDTLKIQFPKRDGQGLSIINGVLYR</sequence>
<protein>
    <recommendedName>
        <fullName evidence="4">Glycosyl hydrolase family 98 putative carbohydrate-binding module domain-containing protein</fullName>
    </recommendedName>
</protein>
<keyword evidence="1" id="KW-1133">Transmembrane helix</keyword>
<evidence type="ECO:0000313" key="3">
    <source>
        <dbReference type="Proteomes" id="UP000215771"/>
    </source>
</evidence>
<feature type="transmembrane region" description="Helical" evidence="1">
    <location>
        <begin position="21"/>
        <end position="39"/>
    </location>
</feature>
<accession>A0A269PC37</accession>
<name>A0A269PC37_9CORY</name>
<reference evidence="2 3" key="1">
    <citation type="submission" date="2017-08" db="EMBL/GenBank/DDBJ databases">
        <authorList>
            <person name="de Groot N.N."/>
        </authorList>
    </citation>
    <scope>NUCLEOTIDE SEQUENCE [LARGE SCALE GENOMIC DNA]</scope>
    <source>
        <strain evidence="2 3">NBT06-6</strain>
    </source>
</reference>
<gene>
    <name evidence="2" type="ORF">CIG21_08955</name>
</gene>
<comment type="caution">
    <text evidence="2">The sequence shown here is derived from an EMBL/GenBank/DDBJ whole genome shotgun (WGS) entry which is preliminary data.</text>
</comment>
<dbReference type="RefSeq" id="WP_095278262.1">
    <property type="nucleotide sequence ID" value="NZ_CP047655.1"/>
</dbReference>
<evidence type="ECO:0008006" key="4">
    <source>
        <dbReference type="Google" id="ProtNLM"/>
    </source>
</evidence>
<organism evidence="2 3">
    <name type="scientific">Corynebacterium hadale</name>
    <dbReference type="NCBI Taxonomy" id="2026255"/>
    <lineage>
        <taxon>Bacteria</taxon>
        <taxon>Bacillati</taxon>
        <taxon>Actinomycetota</taxon>
        <taxon>Actinomycetes</taxon>
        <taxon>Mycobacteriales</taxon>
        <taxon>Corynebacteriaceae</taxon>
        <taxon>Corynebacterium</taxon>
    </lineage>
</organism>
<dbReference type="EMBL" id="NQMQ01000018">
    <property type="protein sequence ID" value="PAJ69209.1"/>
    <property type="molecule type" value="Genomic_DNA"/>
</dbReference>
<keyword evidence="1" id="KW-0812">Transmembrane</keyword>
<dbReference type="Proteomes" id="UP000215771">
    <property type="component" value="Unassembled WGS sequence"/>
</dbReference>
<proteinExistence type="predicted"/>
<evidence type="ECO:0000313" key="2">
    <source>
        <dbReference type="EMBL" id="PAJ69209.1"/>
    </source>
</evidence>
<evidence type="ECO:0000256" key="1">
    <source>
        <dbReference type="SAM" id="Phobius"/>
    </source>
</evidence>
<keyword evidence="1" id="KW-0472">Membrane</keyword>
<dbReference type="AlphaFoldDB" id="A0A269PC37"/>